<protein>
    <submittedName>
        <fullName evidence="10">Uncharacterized protein</fullName>
    </submittedName>
</protein>
<sequence>MAANEESSAASSGPLGTSKDRDPPPAFDGTNPDALKQYLRDLTLWRWETDVPKLKHAVKVIRQLSGTARAAADELSVEQLQSEGGIELVIAKLKGHFQPHLEAAMPKAFEKELLDEGVKLGDDVKGYILYRQANLNSTQEDQVVTWTSGKYGREEVVRALRKLDKVHKERGGKSYLNEEPENLETAETYLGSEVENDHEIENYVYMNEGDMDQIFEEQSLHEALATYQQVRKAIRDQKTSRGWNKGNSKGSGKIAFGIGNNRGGLQFNQGSRVHIESLKLRTRCARCGVVGHWARECSSPPDEFARARAANSTASSKSAPASSMSGRSGFVHVTNSEQGGTDSLVTITKNFQVSTFCGIATHGAFGLVDTAAKSGLVGEEALSRLEKVLESFGLKINRTDRKAQARGVGGEAKVKEVVEIPLGLGGINGILEATVVAEDVPLLIPVKLLRELRAVIDFSVEQVSFKKHGTNTPMSILPSGHASISIVEFPPEGCPPIFHLMASLLRRLVDLEEADNGEKATPKSRRATAGWRCIMEKVLVLICRHREEMAQEARKRMGMVLGLQGTGSPYGLQHHVASPPVVPPLPVFQGHLSKADELEKSRMNGIPLPPRKCQMPPRVPACLCQHPKSSLASSGNPHQREVWCQECHSRWKIATTPLQMKLQSVPTSLTMQVPGTPTTSIATASPKSTPGMGSVRVSSINCNCGLPANRLRVKKEGATKGRHFYKCPQQICEFFARDQAEVEAIKTNVKKAPEVSPEISKQLEEMEQTKQELLRREDSLRQREDSVLQMQSSLHQGAQQLVGTVVEQAEQRHQEVMESQQAQYQGQLEQMQNQLIWLTALAGESRVEEVMADPAKSQEVMAQALELRQKMLTEGKAWNTAVRVQLQEKYKPEEERSIQPVFWLKEQGKWKFHQGILPSNPVNGGAVLAVTCKPQSEDVEDEKGGLLKKGVRKRLLRKMEEVTVSEVYSEPRLTKTAERLGMRGGSSFDLKTGFDLRTETGRKRCWAQLRREDPDLLLVCPPCGPFSCLQNLNYDKMQLPKAVALLGDGVEHLKFSMEVYEWQVRRGRKAIFEHPSRCDGTHTHVPLINGRAKKAEKYPEKLCEAMVKGFREDITAEGSVILAFDLEEELDQEVERQGGEAAESNRDAEVLRGALEDPEEDEEEEEYELPRGITEADKRKIRRLHNNLGHPNQQSFLRALRIARARPEVIQFVKDKFKCDICESHALPKAVRPSMLPRHFEPGKVIGVDMVFMPSHNARLTIPVLNVVDWGTCYQSLEPLEGRLSETIWKGFMRSWVRIFGMPEIVVCDQGRGFMNAFCRKVNEGGAIIRTIGARAPWQQGRTERHGGLAKGILKRVVDQVGPSNYDEWVTCVYEVESAKNRMFNRSGFSPAQRQIGMNVRIPGSLASDDQFDAVAQRCTASEDIQRMMRIREAAQEAFLRHTTHEAIARAEKARPRVSRDFLPGEAVFVYRKPLPRKGGGVDGRVAQWCGPGTVVVQEGPNLWIAMRGEMWKCAKEQVRSATAEEEEAYGLLKDEFKQLQLELKRKGSKRGFKDISEWQLPPEAEGEEQEESPEEAQEPPMQRPRLQQAASEETEESVPPPTISSVASKAESNSNSSSSEPSPSHQETQQTEAAGPSSSRPSRAVAVPEEVMERATQSVMRNERLDGTTPRGFAPTRNKLDSIRFNPYGSQMWCIGIDETVEQKQAHTEDEWVFHQESRTLLRRHNQERKGAFIPNDKKGCPVPVKFLQNTATVYQQFLDGGQKIQVKNWRREDHREGPKRFWSGFTEFKLKKSVSISKVLEVLASGKGSDEVKESDIRPEDWPLWRVADGEEWAKVEASGAVRTLDLAESAEVERQLKESGNADRILPSTVVRRWKPAELPGDPPTMKSRWCVRGDKDPDLLSLDRYSPTVTTAIVSIVLQTAANFNFRCAIGDLKNAFMQSLPLMRPK</sequence>
<dbReference type="PROSITE" id="PS51999">
    <property type="entry name" value="ZF_GRF"/>
    <property type="match status" value="1"/>
</dbReference>
<evidence type="ECO:0000256" key="5">
    <source>
        <dbReference type="SAM" id="Coils"/>
    </source>
</evidence>
<dbReference type="Pfam" id="PF00098">
    <property type="entry name" value="zf-CCHC"/>
    <property type="match status" value="1"/>
</dbReference>
<evidence type="ECO:0000259" key="9">
    <source>
        <dbReference type="PROSITE" id="PS51999"/>
    </source>
</evidence>
<comment type="caution">
    <text evidence="10">The sequence shown here is derived from an EMBL/GenBank/DDBJ whole genome shotgun (WGS) entry which is preliminary data.</text>
</comment>
<dbReference type="Gene3D" id="3.30.420.10">
    <property type="entry name" value="Ribonuclease H-like superfamily/Ribonuclease H"/>
    <property type="match status" value="1"/>
</dbReference>
<keyword evidence="2 4" id="KW-0863">Zinc-finger</keyword>
<feature type="domain" description="Integrase catalytic" evidence="8">
    <location>
        <begin position="1238"/>
        <end position="1399"/>
    </location>
</feature>
<reference evidence="10" key="1">
    <citation type="submission" date="2022-10" db="EMBL/GenBank/DDBJ databases">
        <authorList>
            <person name="Chen Y."/>
            <person name="Dougan E. K."/>
            <person name="Chan C."/>
            <person name="Rhodes N."/>
            <person name="Thang M."/>
        </authorList>
    </citation>
    <scope>NUCLEOTIDE SEQUENCE</scope>
</reference>
<feature type="domain" description="CCHC-type" evidence="7">
    <location>
        <begin position="283"/>
        <end position="297"/>
    </location>
</feature>
<dbReference type="GO" id="GO:0015074">
    <property type="term" value="P:DNA integration"/>
    <property type="evidence" value="ECO:0007669"/>
    <property type="project" value="InterPro"/>
</dbReference>
<dbReference type="InterPro" id="IPR001878">
    <property type="entry name" value="Znf_CCHC"/>
</dbReference>
<dbReference type="EMBL" id="CAMXCT030006713">
    <property type="protein sequence ID" value="CAL4806090.1"/>
    <property type="molecule type" value="Genomic_DNA"/>
</dbReference>
<feature type="compositionally biased region" description="Low complexity" evidence="6">
    <location>
        <begin position="1"/>
        <end position="12"/>
    </location>
</feature>
<evidence type="ECO:0000256" key="2">
    <source>
        <dbReference type="ARBA" id="ARBA00022771"/>
    </source>
</evidence>
<dbReference type="OrthoDB" id="426808at2759"/>
<feature type="region of interest" description="Disordered" evidence="6">
    <location>
        <begin position="1"/>
        <end position="32"/>
    </location>
</feature>
<evidence type="ECO:0000259" key="8">
    <source>
        <dbReference type="PROSITE" id="PS50994"/>
    </source>
</evidence>
<dbReference type="EMBL" id="CAMXCT020006713">
    <property type="protein sequence ID" value="CAL1172153.1"/>
    <property type="molecule type" value="Genomic_DNA"/>
</dbReference>
<dbReference type="Pfam" id="PF06839">
    <property type="entry name" value="Zn_ribbon_GRF"/>
    <property type="match status" value="1"/>
</dbReference>
<dbReference type="SUPFAM" id="SSF53098">
    <property type="entry name" value="Ribonuclease H-like"/>
    <property type="match status" value="1"/>
</dbReference>
<feature type="compositionally biased region" description="Basic and acidic residues" evidence="6">
    <location>
        <begin position="1135"/>
        <end position="1150"/>
    </location>
</feature>
<reference evidence="11" key="2">
    <citation type="submission" date="2024-04" db="EMBL/GenBank/DDBJ databases">
        <authorList>
            <person name="Chen Y."/>
            <person name="Shah S."/>
            <person name="Dougan E. K."/>
            <person name="Thang M."/>
            <person name="Chan C."/>
        </authorList>
    </citation>
    <scope>NUCLEOTIDE SEQUENCE [LARGE SCALE GENOMIC DNA]</scope>
</reference>
<proteinExistence type="predicted"/>
<organism evidence="10">
    <name type="scientific">Cladocopium goreaui</name>
    <dbReference type="NCBI Taxonomy" id="2562237"/>
    <lineage>
        <taxon>Eukaryota</taxon>
        <taxon>Sar</taxon>
        <taxon>Alveolata</taxon>
        <taxon>Dinophyceae</taxon>
        <taxon>Suessiales</taxon>
        <taxon>Symbiodiniaceae</taxon>
        <taxon>Cladocopium</taxon>
    </lineage>
</organism>
<keyword evidence="5" id="KW-0175">Coiled coil</keyword>
<dbReference type="Proteomes" id="UP001152797">
    <property type="component" value="Unassembled WGS sequence"/>
</dbReference>
<feature type="region of interest" description="Disordered" evidence="6">
    <location>
        <begin position="1135"/>
        <end position="1169"/>
    </location>
</feature>
<dbReference type="PROSITE" id="PS50158">
    <property type="entry name" value="ZF_CCHC"/>
    <property type="match status" value="1"/>
</dbReference>
<keyword evidence="3" id="KW-0862">Zinc</keyword>
<dbReference type="InterPro" id="IPR001584">
    <property type="entry name" value="Integrase_cat-core"/>
</dbReference>
<feature type="compositionally biased region" description="Acidic residues" evidence="6">
    <location>
        <begin position="1156"/>
        <end position="1167"/>
    </location>
</feature>
<evidence type="ECO:0000313" key="11">
    <source>
        <dbReference type="EMBL" id="CAL1172153.1"/>
    </source>
</evidence>
<feature type="region of interest" description="Disordered" evidence="6">
    <location>
        <begin position="1549"/>
        <end position="1650"/>
    </location>
</feature>
<evidence type="ECO:0000313" key="10">
    <source>
        <dbReference type="EMBL" id="CAI4018778.1"/>
    </source>
</evidence>
<accession>A0A9P1GPY0</accession>
<dbReference type="PROSITE" id="PS50994">
    <property type="entry name" value="INTEGRASE"/>
    <property type="match status" value="1"/>
</dbReference>
<dbReference type="InterPro" id="IPR010666">
    <property type="entry name" value="Znf_GRF"/>
</dbReference>
<evidence type="ECO:0000256" key="3">
    <source>
        <dbReference type="ARBA" id="ARBA00022833"/>
    </source>
</evidence>
<name>A0A9P1GPY0_9DINO</name>
<keyword evidence="1" id="KW-0479">Metal-binding</keyword>
<dbReference type="InterPro" id="IPR021109">
    <property type="entry name" value="Peptidase_aspartic_dom_sf"/>
</dbReference>
<evidence type="ECO:0000313" key="12">
    <source>
        <dbReference type="Proteomes" id="UP001152797"/>
    </source>
</evidence>
<evidence type="ECO:0000256" key="6">
    <source>
        <dbReference type="SAM" id="MobiDB-lite"/>
    </source>
</evidence>
<feature type="compositionally biased region" description="Low complexity" evidence="6">
    <location>
        <begin position="1634"/>
        <end position="1649"/>
    </location>
</feature>
<dbReference type="InterPro" id="IPR036397">
    <property type="entry name" value="RNaseH_sf"/>
</dbReference>
<feature type="compositionally biased region" description="Low complexity" evidence="6">
    <location>
        <begin position="1604"/>
        <end position="1625"/>
    </location>
</feature>
<feature type="region of interest" description="Disordered" evidence="6">
    <location>
        <begin position="308"/>
        <end position="327"/>
    </location>
</feature>
<dbReference type="GO" id="GO:0008270">
    <property type="term" value="F:zinc ion binding"/>
    <property type="evidence" value="ECO:0007669"/>
    <property type="project" value="UniProtKB-KW"/>
</dbReference>
<dbReference type="InterPro" id="IPR012337">
    <property type="entry name" value="RNaseH-like_sf"/>
</dbReference>
<dbReference type="SMART" id="SM00343">
    <property type="entry name" value="ZnF_C2HC"/>
    <property type="match status" value="1"/>
</dbReference>
<dbReference type="InterPro" id="IPR036875">
    <property type="entry name" value="Znf_CCHC_sf"/>
</dbReference>
<keyword evidence="12" id="KW-1185">Reference proteome</keyword>
<evidence type="ECO:0000259" key="7">
    <source>
        <dbReference type="PROSITE" id="PS50158"/>
    </source>
</evidence>
<dbReference type="SUPFAM" id="SSF57756">
    <property type="entry name" value="Retrovirus zinc finger-like domains"/>
    <property type="match status" value="1"/>
</dbReference>
<dbReference type="GO" id="GO:0003676">
    <property type="term" value="F:nucleic acid binding"/>
    <property type="evidence" value="ECO:0007669"/>
    <property type="project" value="InterPro"/>
</dbReference>
<gene>
    <name evidence="10" type="ORF">C1SCF055_LOCUS43318</name>
</gene>
<dbReference type="EMBL" id="CAMXCT010006713">
    <property type="protein sequence ID" value="CAI4018778.1"/>
    <property type="molecule type" value="Genomic_DNA"/>
</dbReference>
<dbReference type="Gene3D" id="2.40.70.10">
    <property type="entry name" value="Acid Proteases"/>
    <property type="match status" value="1"/>
</dbReference>
<feature type="domain" description="GRF-type" evidence="9">
    <location>
        <begin position="702"/>
        <end position="741"/>
    </location>
</feature>
<evidence type="ECO:0000256" key="4">
    <source>
        <dbReference type="PROSITE-ProRule" id="PRU00047"/>
    </source>
</evidence>
<evidence type="ECO:0000256" key="1">
    <source>
        <dbReference type="ARBA" id="ARBA00022723"/>
    </source>
</evidence>
<feature type="compositionally biased region" description="Acidic residues" evidence="6">
    <location>
        <begin position="1565"/>
        <end position="1578"/>
    </location>
</feature>
<feature type="coiled-coil region" evidence="5">
    <location>
        <begin position="756"/>
        <end position="783"/>
    </location>
</feature>